<dbReference type="EMBL" id="JAHQIW010006747">
    <property type="protein sequence ID" value="KAJ1370175.1"/>
    <property type="molecule type" value="Genomic_DNA"/>
</dbReference>
<sequence length="88" mass="9665">MRHDVTKTCNTGLETFLPLKSEHLNLHRQRLHLSVAVVYTGDSTISTQLFGIAANKRGAQVLVNRPVMQVVLDALERQANGTNSEPGV</sequence>
<dbReference type="AlphaFoldDB" id="A0AAD5WHJ8"/>
<organism evidence="1 2">
    <name type="scientific">Parelaphostrongylus tenuis</name>
    <name type="common">Meningeal worm</name>
    <dbReference type="NCBI Taxonomy" id="148309"/>
    <lineage>
        <taxon>Eukaryota</taxon>
        <taxon>Metazoa</taxon>
        <taxon>Ecdysozoa</taxon>
        <taxon>Nematoda</taxon>
        <taxon>Chromadorea</taxon>
        <taxon>Rhabditida</taxon>
        <taxon>Rhabditina</taxon>
        <taxon>Rhabditomorpha</taxon>
        <taxon>Strongyloidea</taxon>
        <taxon>Metastrongylidae</taxon>
        <taxon>Parelaphostrongylus</taxon>
    </lineage>
</organism>
<keyword evidence="2" id="KW-1185">Reference proteome</keyword>
<reference evidence="1" key="1">
    <citation type="submission" date="2021-06" db="EMBL/GenBank/DDBJ databases">
        <title>Parelaphostrongylus tenuis whole genome reference sequence.</title>
        <authorList>
            <person name="Garwood T.J."/>
            <person name="Larsen P.A."/>
            <person name="Fountain-Jones N.M."/>
            <person name="Garbe J.R."/>
            <person name="Macchietto M.G."/>
            <person name="Kania S.A."/>
            <person name="Gerhold R.W."/>
            <person name="Richards J.E."/>
            <person name="Wolf T.M."/>
        </authorList>
    </citation>
    <scope>NUCLEOTIDE SEQUENCE</scope>
    <source>
        <strain evidence="1">MNPRO001-30</strain>
        <tissue evidence="1">Meninges</tissue>
    </source>
</reference>
<gene>
    <name evidence="1" type="ORF">KIN20_031845</name>
</gene>
<dbReference type="Proteomes" id="UP001196413">
    <property type="component" value="Unassembled WGS sequence"/>
</dbReference>
<comment type="caution">
    <text evidence="1">The sequence shown here is derived from an EMBL/GenBank/DDBJ whole genome shotgun (WGS) entry which is preliminary data.</text>
</comment>
<evidence type="ECO:0000313" key="1">
    <source>
        <dbReference type="EMBL" id="KAJ1370175.1"/>
    </source>
</evidence>
<protein>
    <submittedName>
        <fullName evidence="1">Uncharacterized protein</fullName>
    </submittedName>
</protein>
<name>A0AAD5WHJ8_PARTN</name>
<proteinExistence type="predicted"/>
<accession>A0AAD5WHJ8</accession>
<evidence type="ECO:0000313" key="2">
    <source>
        <dbReference type="Proteomes" id="UP001196413"/>
    </source>
</evidence>